<evidence type="ECO:0000259" key="3">
    <source>
        <dbReference type="Pfam" id="PF14344"/>
    </source>
</evidence>
<feature type="signal peptide" evidence="2">
    <location>
        <begin position="1"/>
        <end position="19"/>
    </location>
</feature>
<evidence type="ECO:0000256" key="2">
    <source>
        <dbReference type="SAM" id="SignalP"/>
    </source>
</evidence>
<evidence type="ECO:0000313" key="5">
    <source>
        <dbReference type="EMBL" id="MDR6302053.1"/>
    </source>
</evidence>
<organism evidence="5 6">
    <name type="scientific">Mesonia maritima</name>
    <dbReference type="NCBI Taxonomy" id="1793873"/>
    <lineage>
        <taxon>Bacteria</taxon>
        <taxon>Pseudomonadati</taxon>
        <taxon>Bacteroidota</taxon>
        <taxon>Flavobacteriia</taxon>
        <taxon>Flavobacteriales</taxon>
        <taxon>Flavobacteriaceae</taxon>
        <taxon>Mesonia</taxon>
    </lineage>
</organism>
<dbReference type="Proteomes" id="UP001257659">
    <property type="component" value="Unassembled WGS sequence"/>
</dbReference>
<feature type="domain" description="DUF4397" evidence="3">
    <location>
        <begin position="22"/>
        <end position="105"/>
    </location>
</feature>
<feature type="domain" description="DUF4397" evidence="3">
    <location>
        <begin position="136"/>
        <end position="195"/>
    </location>
</feature>
<feature type="domain" description="Secretion system C-terminal sorting" evidence="4">
    <location>
        <begin position="488"/>
        <end position="559"/>
    </location>
</feature>
<proteinExistence type="predicted"/>
<feature type="domain" description="DUF4397" evidence="3">
    <location>
        <begin position="249"/>
        <end position="377"/>
    </location>
</feature>
<dbReference type="Pfam" id="PF14344">
    <property type="entry name" value="DUF4397"/>
    <property type="match status" value="3"/>
</dbReference>
<keyword evidence="1 2" id="KW-0732">Signal</keyword>
<protein>
    <recommendedName>
        <fullName evidence="7">Secreted protein (Por secretion system target)</fullName>
    </recommendedName>
</protein>
<evidence type="ECO:0000256" key="1">
    <source>
        <dbReference type="ARBA" id="ARBA00022729"/>
    </source>
</evidence>
<gene>
    <name evidence="5" type="ORF">GGR31_002730</name>
</gene>
<dbReference type="RefSeq" id="WP_309730214.1">
    <property type="nucleotide sequence ID" value="NZ_JAVDQA010000010.1"/>
</dbReference>
<evidence type="ECO:0000259" key="4">
    <source>
        <dbReference type="Pfam" id="PF18962"/>
    </source>
</evidence>
<sequence length="562" mass="59356">MKKITLTFVCVFFAQLLFAQTARVQIIHNSPDAAVQEVDVYINGNLELDDFEFRTATPFVDLPAGVTLTIDVAPNNSTSASDAIASFNFNLASNETYIAIADGIVSTTGYNPSPSFDIEVYPLGQEAAANPSEVDVLVYHGSTDAPTVDIVETGVGAGVVVDDISYTNFDGYLQLPVADYTLEVQDASNTTTIASYEAPLSTLGLTGGAAVALASGFVDPSVNSGGPEFGIWVALPTGGNLVELANSTARLQVIHNSADAAASTVDLYLNGEMLQDNFEFRTATPFLDFPAGVEAEIAVAPGNSTDVSDAIATFPVTLQANETYIAVADGIVSPTGYNPAPAFGLEVYSGARETAMTSGNVDVLVHHGSTDAPTVDVVETGIGAGTLVDDISYTDFQGYLELGVEDYTIDIRDENNTTTVASYLAPLSTLNLQDQALTVVASGFLDPSVNSDGEGFGLWVATANGGDMIPLPENPLSVNNFEKNNIALYPNPTDNVLTINGLVEASYEVRFFDMQGRMIKNVEVENGNSIPSISLGDLNSGVYQVAIYSENNLIESKRLIKK</sequence>
<dbReference type="NCBIfam" id="TIGR04183">
    <property type="entry name" value="Por_Secre_tail"/>
    <property type="match status" value="1"/>
</dbReference>
<evidence type="ECO:0008006" key="7">
    <source>
        <dbReference type="Google" id="ProtNLM"/>
    </source>
</evidence>
<accession>A0ABU1KBV1</accession>
<comment type="caution">
    <text evidence="5">The sequence shown here is derived from an EMBL/GenBank/DDBJ whole genome shotgun (WGS) entry which is preliminary data.</text>
</comment>
<dbReference type="InterPro" id="IPR026444">
    <property type="entry name" value="Secre_tail"/>
</dbReference>
<dbReference type="InterPro" id="IPR025510">
    <property type="entry name" value="DUF4397"/>
</dbReference>
<feature type="chain" id="PRO_5045370968" description="Secreted protein (Por secretion system target)" evidence="2">
    <location>
        <begin position="20"/>
        <end position="562"/>
    </location>
</feature>
<name>A0ABU1KBV1_9FLAO</name>
<evidence type="ECO:0000313" key="6">
    <source>
        <dbReference type="Proteomes" id="UP001257659"/>
    </source>
</evidence>
<dbReference type="Pfam" id="PF18962">
    <property type="entry name" value="Por_Secre_tail"/>
    <property type="match status" value="1"/>
</dbReference>
<keyword evidence="6" id="KW-1185">Reference proteome</keyword>
<dbReference type="EMBL" id="JAVDQA010000010">
    <property type="protein sequence ID" value="MDR6302053.1"/>
    <property type="molecule type" value="Genomic_DNA"/>
</dbReference>
<reference evidence="5 6" key="1">
    <citation type="submission" date="2023-07" db="EMBL/GenBank/DDBJ databases">
        <title>Genomic Encyclopedia of Type Strains, Phase IV (KMG-IV): sequencing the most valuable type-strain genomes for metagenomic binning, comparative biology and taxonomic classification.</title>
        <authorList>
            <person name="Goeker M."/>
        </authorList>
    </citation>
    <scope>NUCLEOTIDE SEQUENCE [LARGE SCALE GENOMIC DNA]</scope>
    <source>
        <strain evidence="5 6">DSM 102814</strain>
    </source>
</reference>